<accession>A0A437QFR1</accession>
<dbReference type="EMBL" id="SACS01000023">
    <property type="protein sequence ID" value="RVU33352.1"/>
    <property type="molecule type" value="Genomic_DNA"/>
</dbReference>
<evidence type="ECO:0000256" key="1">
    <source>
        <dbReference type="ARBA" id="ARBA00022729"/>
    </source>
</evidence>
<dbReference type="GO" id="GO:0007154">
    <property type="term" value="P:cell communication"/>
    <property type="evidence" value="ECO:0007669"/>
    <property type="project" value="InterPro"/>
</dbReference>
<dbReference type="AlphaFoldDB" id="A0A437QFR1"/>
<dbReference type="GO" id="GO:0016020">
    <property type="term" value="C:membrane"/>
    <property type="evidence" value="ECO:0007669"/>
    <property type="project" value="InterPro"/>
</dbReference>
<dbReference type="Pfam" id="PF22352">
    <property type="entry name" value="K319L-like_PKD"/>
    <property type="match status" value="1"/>
</dbReference>
<dbReference type="InterPro" id="IPR011050">
    <property type="entry name" value="Pectin_lyase_fold/virulence"/>
</dbReference>
<sequence>MKLLPPNLNSRLLLALALVLVIGLYGVSPSVFAHAEHDRARFVSATGSDAGRCDSPVRACRSIAFAVKQANKGDKVLVASGRYAIDNGEDLFFLTSALVPVLGGYNKFDHFQSQAPQLNATILTGVPQPFVEQLQQQGFVVVNDGFASVPRDYQQLAATQAQLQQSQPAAACVNGKAGIYSCKNIDLVSHLALGDFSSSPTAASDIWGHVDLNTGTEYAIIGLYNGTAVVSLADPAAPKEIGTIPGSSTSWRDIKVLQYYDAALSRWKAYAYISSEGTDNLQIVDLSQLPTSIRLVSADTAVTSAHNVYISHVDYTTNTALDGLEPTLHIVGQKAVGGSFTTYGLKTPEQLASYFPNSQAVRSDYTHDAASMVVRDARANQSCQNSRCTVLMDFNEQSVRLWDISQLSGAKALSDITYQNASYVHSGWWSEDQRFVFVHDELDERNAGLNTTVRVLNVDDLRNPLLAKVWSGPTAAIDHNGYTRGNRYYISNYQRGTTILDITDPTNPTEAGFFDSFPSSDSAAFNGVWGTYPYLPSGLIISADINSGLYVLRDQTKTSTAGQVSFKSASSQFAAGVPVQVTVQRPAGSGAVKVRYETLNGFGLVSDGPYASGELNWGASDLADKVIQITAPTADVAPKMLFVRLFDPRNGLTLGSPSYHTVRIGSAGSASGAVGFVAPLLSVDENQPTANVAVGRFGGNAGSMQISYQLVDGSAKAGVDFVAQSGELQWADGDAADKTVVVTLTDDQLLEGNEEFLVRLQVISGSLAPDKSQLTVQIKDNEVNKLPVIGTLIFPAEVNGGATTTIETTATDADGDTLSYQWQQTTGTAVTLQNATTNKLSFVAPAQSSTLGFQLTVTDSRGGISTANASLQVKAAVTTTPVTPSSGGSGGSLGWWSLSLLIFVLWRRRG</sequence>
<keyword evidence="6" id="KW-1185">Reference proteome</keyword>
<dbReference type="Gene3D" id="2.60.40.2030">
    <property type="match status" value="1"/>
</dbReference>
<evidence type="ECO:0000259" key="4">
    <source>
        <dbReference type="SMART" id="SM00237"/>
    </source>
</evidence>
<keyword evidence="3" id="KW-0106">Calcium</keyword>
<name>A0A437QFR1_9GAMM</name>
<keyword evidence="1" id="KW-0732">Signal</keyword>
<dbReference type="Gene3D" id="2.60.40.3010">
    <property type="match status" value="1"/>
</dbReference>
<proteinExistence type="predicted"/>
<protein>
    <submittedName>
        <fullName evidence="5">Choice-of-anchor B family protein</fullName>
    </submittedName>
</protein>
<dbReference type="InterPro" id="IPR038081">
    <property type="entry name" value="CalX-like_sf"/>
</dbReference>
<dbReference type="NCBIfam" id="TIGR03501">
    <property type="entry name" value="GlyGly_CTERM"/>
    <property type="match status" value="1"/>
</dbReference>
<dbReference type="InterPro" id="IPR012334">
    <property type="entry name" value="Pectin_lyas_fold"/>
</dbReference>
<dbReference type="SUPFAM" id="SSF141072">
    <property type="entry name" value="CalX-like"/>
    <property type="match status" value="2"/>
</dbReference>
<evidence type="ECO:0000313" key="6">
    <source>
        <dbReference type="Proteomes" id="UP000283077"/>
    </source>
</evidence>
<dbReference type="GO" id="GO:0005576">
    <property type="term" value="C:extracellular region"/>
    <property type="evidence" value="ECO:0007669"/>
    <property type="project" value="TreeGrafter"/>
</dbReference>
<dbReference type="OrthoDB" id="9815940at2"/>
<dbReference type="NCBIfam" id="TIGR04312">
    <property type="entry name" value="choice_anch_B"/>
    <property type="match status" value="1"/>
</dbReference>
<organism evidence="5 6">
    <name type="scientific">Rheinheimera riviphila</name>
    <dbReference type="NCBI Taxonomy" id="1834037"/>
    <lineage>
        <taxon>Bacteria</taxon>
        <taxon>Pseudomonadati</taxon>
        <taxon>Pseudomonadota</taxon>
        <taxon>Gammaproteobacteria</taxon>
        <taxon>Chromatiales</taxon>
        <taxon>Chromatiaceae</taxon>
        <taxon>Rheinheimera</taxon>
    </lineage>
</organism>
<keyword evidence="2" id="KW-0677">Repeat</keyword>
<dbReference type="Proteomes" id="UP000283077">
    <property type="component" value="Unassembled WGS sequence"/>
</dbReference>
<dbReference type="Pfam" id="PF03160">
    <property type="entry name" value="Calx-beta"/>
    <property type="match status" value="1"/>
</dbReference>
<feature type="domain" description="Calx-beta" evidence="4">
    <location>
        <begin position="660"/>
        <end position="761"/>
    </location>
</feature>
<reference evidence="5 6" key="1">
    <citation type="submission" date="2019-01" db="EMBL/GenBank/DDBJ databases">
        <authorList>
            <person name="Chen W.-M."/>
        </authorList>
    </citation>
    <scope>NUCLEOTIDE SEQUENCE [LARGE SCALE GENOMIC DNA]</scope>
    <source>
        <strain evidence="5 6">KYPC3</strain>
    </source>
</reference>
<dbReference type="Gene3D" id="2.160.20.10">
    <property type="entry name" value="Single-stranded right-handed beta-helix, Pectin lyase-like"/>
    <property type="match status" value="1"/>
</dbReference>
<dbReference type="InterPro" id="IPR003644">
    <property type="entry name" value="Calx_beta"/>
</dbReference>
<dbReference type="SUPFAM" id="SSF51126">
    <property type="entry name" value="Pectin lyase-like"/>
    <property type="match status" value="1"/>
</dbReference>
<dbReference type="RefSeq" id="WP_127700586.1">
    <property type="nucleotide sequence ID" value="NZ_SACS01000023.1"/>
</dbReference>
<evidence type="ECO:0000256" key="3">
    <source>
        <dbReference type="ARBA" id="ARBA00022837"/>
    </source>
</evidence>
<comment type="caution">
    <text evidence="5">The sequence shown here is derived from an EMBL/GenBank/DDBJ whole genome shotgun (WGS) entry which is preliminary data.</text>
</comment>
<dbReference type="InterPro" id="IPR020008">
    <property type="entry name" value="GlyGly_CTERM"/>
</dbReference>
<dbReference type="SMART" id="SM00237">
    <property type="entry name" value="Calx_beta"/>
    <property type="match status" value="1"/>
</dbReference>
<dbReference type="PANTHER" id="PTHR38787:SF3">
    <property type="entry name" value="REGULATORY P DOMAIN-CONTAINING PROTEIN"/>
    <property type="match status" value="1"/>
</dbReference>
<evidence type="ECO:0000313" key="5">
    <source>
        <dbReference type="EMBL" id="RVU33352.1"/>
    </source>
</evidence>
<gene>
    <name evidence="5" type="ORF">EOE67_17300</name>
</gene>
<dbReference type="InterPro" id="IPR027589">
    <property type="entry name" value="Choice_anch_B"/>
</dbReference>
<evidence type="ECO:0000256" key="2">
    <source>
        <dbReference type="ARBA" id="ARBA00022737"/>
    </source>
</evidence>
<dbReference type="PANTHER" id="PTHR38787">
    <property type="entry name" value="REGULATORY P DOMAIN-CONTAINING PROTEIN"/>
    <property type="match status" value="1"/>
</dbReference>